<keyword evidence="1" id="KW-0812">Transmembrane</keyword>
<dbReference type="RefSeq" id="WP_244742443.1">
    <property type="nucleotide sequence ID" value="NZ_CP095071.1"/>
</dbReference>
<dbReference type="Proteomes" id="UP000831537">
    <property type="component" value="Chromosome"/>
</dbReference>
<evidence type="ECO:0000313" key="2">
    <source>
        <dbReference type="EMBL" id="UOQ84553.1"/>
    </source>
</evidence>
<dbReference type="EMBL" id="CP095071">
    <property type="protein sequence ID" value="UOQ84553.1"/>
    <property type="molecule type" value="Genomic_DNA"/>
</dbReference>
<accession>A0ABY4GJN1</accession>
<name>A0ABY4GJN1_9BACI</name>
<keyword evidence="1" id="KW-1133">Transmembrane helix</keyword>
<evidence type="ECO:0008006" key="4">
    <source>
        <dbReference type="Google" id="ProtNLM"/>
    </source>
</evidence>
<feature type="transmembrane region" description="Helical" evidence="1">
    <location>
        <begin position="6"/>
        <end position="23"/>
    </location>
</feature>
<reference evidence="2 3" key="1">
    <citation type="submission" date="2022-04" db="EMBL/GenBank/DDBJ databases">
        <title>Gracilibacillus sp. isolated from saltern.</title>
        <authorList>
            <person name="Won M."/>
            <person name="Lee C.-M."/>
            <person name="Woen H.-Y."/>
            <person name="Kwon S.-W."/>
        </authorList>
    </citation>
    <scope>NUCLEOTIDE SEQUENCE [LARGE SCALE GENOMIC DNA]</scope>
    <source>
        <strain evidence="2 3">SSPM10-3</strain>
    </source>
</reference>
<evidence type="ECO:0000256" key="1">
    <source>
        <dbReference type="SAM" id="Phobius"/>
    </source>
</evidence>
<keyword evidence="3" id="KW-1185">Reference proteome</keyword>
<sequence>MGKNTLVRGIAAGAIIGGLISLLDRDTRGYVGNKIKSCSDKTSFYVKNPADAMHQLNTQYTHYSKQFSANLTSALHMLDQIREIADKVDLEQRDKNE</sequence>
<keyword evidence="1" id="KW-0472">Membrane</keyword>
<protein>
    <recommendedName>
        <fullName evidence="4">YtxH domain-containing protein</fullName>
    </recommendedName>
</protein>
<organism evidence="2 3">
    <name type="scientific">Gracilibacillus salinarum</name>
    <dbReference type="NCBI Taxonomy" id="2932255"/>
    <lineage>
        <taxon>Bacteria</taxon>
        <taxon>Bacillati</taxon>
        <taxon>Bacillota</taxon>
        <taxon>Bacilli</taxon>
        <taxon>Bacillales</taxon>
        <taxon>Bacillaceae</taxon>
        <taxon>Gracilibacillus</taxon>
    </lineage>
</organism>
<evidence type="ECO:0000313" key="3">
    <source>
        <dbReference type="Proteomes" id="UP000831537"/>
    </source>
</evidence>
<gene>
    <name evidence="2" type="ORF">MUN87_17995</name>
</gene>
<proteinExistence type="predicted"/>